<keyword evidence="2" id="KW-0698">rRNA processing</keyword>
<dbReference type="RefSeq" id="WP_168918354.1">
    <property type="nucleotide sequence ID" value="NZ_CP050804.1"/>
</dbReference>
<dbReference type="PANTHER" id="PTHR47816:SF4">
    <property type="entry name" value="RIBOSOMAL RNA SMALL SUBUNIT METHYLTRANSFERASE C"/>
    <property type="match status" value="1"/>
</dbReference>
<dbReference type="CDD" id="cd02440">
    <property type="entry name" value="AdoMet_MTases"/>
    <property type="match status" value="1"/>
</dbReference>
<dbReference type="AlphaFoldDB" id="A0A6H2EN04"/>
<evidence type="ECO:0000313" key="8">
    <source>
        <dbReference type="Proteomes" id="UP000502298"/>
    </source>
</evidence>
<dbReference type="InterPro" id="IPR002052">
    <property type="entry name" value="DNA_methylase_N6_adenine_CS"/>
</dbReference>
<gene>
    <name evidence="7" type="ORF">HC352_07890</name>
</gene>
<feature type="domain" description="Methyltransferase small" evidence="6">
    <location>
        <begin position="198"/>
        <end position="360"/>
    </location>
</feature>
<dbReference type="InterPro" id="IPR029063">
    <property type="entry name" value="SAM-dependent_MTases_sf"/>
</dbReference>
<dbReference type="InterPro" id="IPR046977">
    <property type="entry name" value="RsmC/RlmG"/>
</dbReference>
<evidence type="ECO:0000256" key="2">
    <source>
        <dbReference type="ARBA" id="ARBA00022552"/>
    </source>
</evidence>
<dbReference type="Pfam" id="PF05175">
    <property type="entry name" value="MTS"/>
    <property type="match status" value="1"/>
</dbReference>
<evidence type="ECO:0000313" key="7">
    <source>
        <dbReference type="EMBL" id="QJC22432.1"/>
    </source>
</evidence>
<dbReference type="GO" id="GO:0003677">
    <property type="term" value="F:DNA binding"/>
    <property type="evidence" value="ECO:0007669"/>
    <property type="project" value="InterPro"/>
</dbReference>
<protein>
    <submittedName>
        <fullName evidence="7">Methyltransferase</fullName>
    </submittedName>
</protein>
<dbReference type="GO" id="GO:0008757">
    <property type="term" value="F:S-adenosylmethionine-dependent methyltransferase activity"/>
    <property type="evidence" value="ECO:0007669"/>
    <property type="project" value="InterPro"/>
</dbReference>
<dbReference type="EMBL" id="CP050804">
    <property type="protein sequence ID" value="QJC22432.1"/>
    <property type="molecule type" value="Genomic_DNA"/>
</dbReference>
<dbReference type="PROSITE" id="PS00092">
    <property type="entry name" value="N6_MTASE"/>
    <property type="match status" value="1"/>
</dbReference>
<evidence type="ECO:0000256" key="5">
    <source>
        <dbReference type="ARBA" id="ARBA00022691"/>
    </source>
</evidence>
<dbReference type="GO" id="GO:0032259">
    <property type="term" value="P:methylation"/>
    <property type="evidence" value="ECO:0007669"/>
    <property type="project" value="UniProtKB-KW"/>
</dbReference>
<dbReference type="PANTHER" id="PTHR47816">
    <property type="entry name" value="RIBOSOMAL RNA SMALL SUBUNIT METHYLTRANSFERASE C"/>
    <property type="match status" value="1"/>
</dbReference>
<dbReference type="KEGG" id="arca:HC352_07890"/>
<dbReference type="InterPro" id="IPR002295">
    <property type="entry name" value="N4/N6-MTase_EcoPI_Mod-like"/>
</dbReference>
<dbReference type="SUPFAM" id="SSF53335">
    <property type="entry name" value="S-adenosyl-L-methionine-dependent methyltransferases"/>
    <property type="match status" value="1"/>
</dbReference>
<evidence type="ECO:0000259" key="6">
    <source>
        <dbReference type="Pfam" id="PF05175"/>
    </source>
</evidence>
<dbReference type="Proteomes" id="UP000502298">
    <property type="component" value="Chromosome"/>
</dbReference>
<dbReference type="PRINTS" id="PR00506">
    <property type="entry name" value="D21N6MTFRASE"/>
</dbReference>
<dbReference type="GO" id="GO:0006364">
    <property type="term" value="P:rRNA processing"/>
    <property type="evidence" value="ECO:0007669"/>
    <property type="project" value="UniProtKB-KW"/>
</dbReference>
<dbReference type="Gene3D" id="3.40.50.150">
    <property type="entry name" value="Vaccinia Virus protein VP39"/>
    <property type="match status" value="2"/>
</dbReference>
<name>A0A6H2EN04_9ACTO</name>
<evidence type="ECO:0000256" key="1">
    <source>
        <dbReference type="ARBA" id="ARBA00022490"/>
    </source>
</evidence>
<dbReference type="InterPro" id="IPR007848">
    <property type="entry name" value="Small_mtfrase_dom"/>
</dbReference>
<keyword evidence="5" id="KW-0949">S-adenosyl-L-methionine</keyword>
<keyword evidence="1" id="KW-0963">Cytoplasm</keyword>
<keyword evidence="8" id="KW-1185">Reference proteome</keyword>
<evidence type="ECO:0000256" key="3">
    <source>
        <dbReference type="ARBA" id="ARBA00022603"/>
    </source>
</evidence>
<evidence type="ECO:0000256" key="4">
    <source>
        <dbReference type="ARBA" id="ARBA00022679"/>
    </source>
</evidence>
<keyword evidence="4 7" id="KW-0808">Transferase</keyword>
<organism evidence="7 8">
    <name type="scientific">Arcanobacterium buesumense</name>
    <dbReference type="NCBI Taxonomy" id="2722751"/>
    <lineage>
        <taxon>Bacteria</taxon>
        <taxon>Bacillati</taxon>
        <taxon>Actinomycetota</taxon>
        <taxon>Actinomycetes</taxon>
        <taxon>Actinomycetales</taxon>
        <taxon>Actinomycetaceae</taxon>
        <taxon>Arcanobacterium</taxon>
    </lineage>
</organism>
<proteinExistence type="predicted"/>
<reference evidence="7 8" key="1">
    <citation type="submission" date="2020-03" db="EMBL/GenBank/DDBJ databases">
        <title>Complete genome of Arcanobacterium buesumensis sp. nov. strain 2701.</title>
        <authorList>
            <person name="Borowiak M."/>
            <person name="Alssahen M."/>
            <person name="Laemmler C."/>
            <person name="Malorny B."/>
            <person name="Hassan A."/>
            <person name="Prenger-Berninghoff E."/>
            <person name="Ploetz M."/>
            <person name="Abdulmawjood A."/>
        </authorList>
    </citation>
    <scope>NUCLEOTIDE SEQUENCE [LARGE SCALE GENOMIC DNA]</scope>
    <source>
        <strain evidence="7 8">2701</strain>
    </source>
</reference>
<dbReference type="GO" id="GO:0008170">
    <property type="term" value="F:N-methyltransferase activity"/>
    <property type="evidence" value="ECO:0007669"/>
    <property type="project" value="InterPro"/>
</dbReference>
<sequence>MIAYPTQPLMPQHLSRLNNLMIDQAQEAGWQAGRPICIYDDPTGQLLTYFLPIAKKVTVLSDSHAQNSRSIAYAMSTGQREKLWVRGIDGPLQLDHFLHTMKPGYAEQSLIVTALPKSLSELQYVAHCAARVNIPTLIGANNTKHMTRSQNDVLASAYRTVVASRGSGKFRALIASHPRANLLAPAPQKNEHIYAIGATFAGVQADRGGQLLATTARADWESDPGTVLDFGSGNGAVSALIAQTCPNTAITATDISADAVTSTQLTLESYCDRTTITWDTSAQNVATNSIDVVLLNPPFHDGFTIDDTLVDELLSAARRVLKPGGKIYVVYNSHLRYRPRIAQLFTDVVQLARDSRFTVVRGAKL</sequence>
<accession>A0A6H2EN04</accession>
<keyword evidence="3 7" id="KW-0489">Methyltransferase</keyword>